<dbReference type="InterPro" id="IPR008258">
    <property type="entry name" value="Transglycosylase_SLT_dom_1"/>
</dbReference>
<dbReference type="EMBL" id="CP050063">
    <property type="protein sequence ID" value="QIP12186.1"/>
    <property type="molecule type" value="Genomic_DNA"/>
</dbReference>
<dbReference type="Pfam" id="PF01464">
    <property type="entry name" value="SLT"/>
    <property type="match status" value="1"/>
</dbReference>
<dbReference type="PANTHER" id="PTHR37423">
    <property type="entry name" value="SOLUBLE LYTIC MUREIN TRANSGLYCOSYLASE-RELATED"/>
    <property type="match status" value="1"/>
</dbReference>
<feature type="domain" description="Transglycosylase SLT" evidence="4">
    <location>
        <begin position="110"/>
        <end position="201"/>
    </location>
</feature>
<evidence type="ECO:0000256" key="3">
    <source>
        <dbReference type="SAM" id="SignalP"/>
    </source>
</evidence>
<sequence>MTKLILMVTAGIGCLITLASLSAVAQTSHFLALNTSNLSSETSFSSRLDLEKVVNFCGENLPTNHPTISTNWTRTLIRQAALASSLTLLKRRAAVVFPLIEPILKQYRIPSDFKFLPLLESAVTNRAVSRKGAAGFWQLMPQTAQSLGLSVSRRHDERFNLRKATHAACRYLNELYDQLGSWMLVATAYNAGPNYIQQLSRKHPDVHPMALPYRTAETRAYLFQTVAIKELLTRPEAYPDHLSSHHIAALSDSETPVPSSERASILASFDIDEATMSAAVEGQSEDIELAFVADSTTTVVLLTEDEPSPDGVESANSAGSPIDAPQKLNSVQPVSPEVTAQPDRLVTRSLSEGSLAEGQFYIFQVVQPVTINERTFAVGDVIHAHVELVDAASGRVFLRTDRLITAQTQETIPLKLVATEQPRHPGVAVPSRIDGWRLTWEQL</sequence>
<protein>
    <submittedName>
        <fullName evidence="5">Lytic transglycosylase domain-containing protein</fullName>
    </submittedName>
</protein>
<dbReference type="Gene3D" id="1.10.530.10">
    <property type="match status" value="1"/>
</dbReference>
<feature type="region of interest" description="Disordered" evidence="2">
    <location>
        <begin position="305"/>
        <end position="329"/>
    </location>
</feature>
<name>A0A6G9AIQ0_9BACT</name>
<feature type="chain" id="PRO_5026307690" evidence="3">
    <location>
        <begin position="26"/>
        <end position="443"/>
    </location>
</feature>
<keyword evidence="6" id="KW-1185">Reference proteome</keyword>
<gene>
    <name evidence="5" type="ORF">G8759_05850</name>
</gene>
<evidence type="ECO:0000256" key="1">
    <source>
        <dbReference type="ARBA" id="ARBA00007734"/>
    </source>
</evidence>
<evidence type="ECO:0000259" key="4">
    <source>
        <dbReference type="Pfam" id="PF01464"/>
    </source>
</evidence>
<keyword evidence="3" id="KW-0732">Signal</keyword>
<dbReference type="RefSeq" id="WP_167206079.1">
    <property type="nucleotide sequence ID" value="NZ_CP050063.1"/>
</dbReference>
<evidence type="ECO:0000313" key="6">
    <source>
        <dbReference type="Proteomes" id="UP000501802"/>
    </source>
</evidence>
<proteinExistence type="inferred from homology"/>
<evidence type="ECO:0000313" key="5">
    <source>
        <dbReference type="EMBL" id="QIP12186.1"/>
    </source>
</evidence>
<dbReference type="KEGG" id="spib:G8759_05850"/>
<organism evidence="5 6">
    <name type="scientific">Spirosoma aureum</name>
    <dbReference type="NCBI Taxonomy" id="2692134"/>
    <lineage>
        <taxon>Bacteria</taxon>
        <taxon>Pseudomonadati</taxon>
        <taxon>Bacteroidota</taxon>
        <taxon>Cytophagia</taxon>
        <taxon>Cytophagales</taxon>
        <taxon>Cytophagaceae</taxon>
        <taxon>Spirosoma</taxon>
    </lineage>
</organism>
<dbReference type="Proteomes" id="UP000501802">
    <property type="component" value="Chromosome"/>
</dbReference>
<dbReference type="SUPFAM" id="SSF53955">
    <property type="entry name" value="Lysozyme-like"/>
    <property type="match status" value="1"/>
</dbReference>
<dbReference type="CDD" id="cd16894">
    <property type="entry name" value="MltD-like"/>
    <property type="match status" value="1"/>
</dbReference>
<comment type="similarity">
    <text evidence="1">Belongs to the transglycosylase Slt family.</text>
</comment>
<dbReference type="PANTHER" id="PTHR37423:SF2">
    <property type="entry name" value="MEMBRANE-BOUND LYTIC MUREIN TRANSGLYCOSYLASE C"/>
    <property type="match status" value="1"/>
</dbReference>
<dbReference type="AlphaFoldDB" id="A0A6G9AIQ0"/>
<dbReference type="InterPro" id="IPR023346">
    <property type="entry name" value="Lysozyme-like_dom_sf"/>
</dbReference>
<reference evidence="5 6" key="1">
    <citation type="submission" date="2020-03" db="EMBL/GenBank/DDBJ databases">
        <authorList>
            <person name="Kim M.K."/>
        </authorList>
    </citation>
    <scope>NUCLEOTIDE SEQUENCE [LARGE SCALE GENOMIC DNA]</scope>
    <source>
        <strain evidence="5 6">BT328</strain>
    </source>
</reference>
<evidence type="ECO:0000256" key="2">
    <source>
        <dbReference type="SAM" id="MobiDB-lite"/>
    </source>
</evidence>
<accession>A0A6G9AIQ0</accession>
<feature type="signal peptide" evidence="3">
    <location>
        <begin position="1"/>
        <end position="25"/>
    </location>
</feature>